<feature type="region of interest" description="Disordered" evidence="1">
    <location>
        <begin position="901"/>
        <end position="937"/>
    </location>
</feature>
<accession>A0A835Y4D2</accession>
<feature type="region of interest" description="Disordered" evidence="1">
    <location>
        <begin position="1170"/>
        <end position="1306"/>
    </location>
</feature>
<dbReference type="PANTHER" id="PTHR36513:SF1">
    <property type="entry name" value="TRANSMEMBRANE PROTEIN"/>
    <property type="match status" value="1"/>
</dbReference>
<feature type="compositionally biased region" description="Gly residues" evidence="1">
    <location>
        <begin position="661"/>
        <end position="672"/>
    </location>
</feature>
<organism evidence="3 4">
    <name type="scientific">Edaphochlamys debaryana</name>
    <dbReference type="NCBI Taxonomy" id="47281"/>
    <lineage>
        <taxon>Eukaryota</taxon>
        <taxon>Viridiplantae</taxon>
        <taxon>Chlorophyta</taxon>
        <taxon>core chlorophytes</taxon>
        <taxon>Chlorophyceae</taxon>
        <taxon>CS clade</taxon>
        <taxon>Chlamydomonadales</taxon>
        <taxon>Chlamydomonadales incertae sedis</taxon>
        <taxon>Edaphochlamys</taxon>
    </lineage>
</organism>
<comment type="caution">
    <text evidence="3">The sequence shown here is derived from an EMBL/GenBank/DDBJ whole genome shotgun (WGS) entry which is preliminary data.</text>
</comment>
<evidence type="ECO:0000256" key="1">
    <source>
        <dbReference type="SAM" id="MobiDB-lite"/>
    </source>
</evidence>
<feature type="compositionally biased region" description="Gly residues" evidence="1">
    <location>
        <begin position="1435"/>
        <end position="1447"/>
    </location>
</feature>
<feature type="compositionally biased region" description="Gly residues" evidence="1">
    <location>
        <begin position="1111"/>
        <end position="1123"/>
    </location>
</feature>
<feature type="region of interest" description="Disordered" evidence="1">
    <location>
        <begin position="1060"/>
        <end position="1150"/>
    </location>
</feature>
<dbReference type="Pfam" id="PF05990">
    <property type="entry name" value="DUF900"/>
    <property type="match status" value="1"/>
</dbReference>
<feature type="compositionally biased region" description="Pro residues" evidence="1">
    <location>
        <begin position="812"/>
        <end position="821"/>
    </location>
</feature>
<feature type="region of interest" description="Disordered" evidence="1">
    <location>
        <begin position="1576"/>
        <end position="1656"/>
    </location>
</feature>
<dbReference type="Proteomes" id="UP000612055">
    <property type="component" value="Unassembled WGS sequence"/>
</dbReference>
<dbReference type="EMBL" id="JAEHOE010000027">
    <property type="protein sequence ID" value="KAG2494962.1"/>
    <property type="molecule type" value="Genomic_DNA"/>
</dbReference>
<keyword evidence="2" id="KW-1133">Transmembrane helix</keyword>
<evidence type="ECO:0000313" key="4">
    <source>
        <dbReference type="Proteomes" id="UP000612055"/>
    </source>
</evidence>
<evidence type="ECO:0000313" key="3">
    <source>
        <dbReference type="EMBL" id="KAG2494962.1"/>
    </source>
</evidence>
<feature type="compositionally biased region" description="Low complexity" evidence="1">
    <location>
        <begin position="1576"/>
        <end position="1596"/>
    </location>
</feature>
<keyword evidence="4" id="KW-1185">Reference proteome</keyword>
<feature type="compositionally biased region" description="Gly residues" evidence="1">
    <location>
        <begin position="1175"/>
        <end position="1192"/>
    </location>
</feature>
<feature type="transmembrane region" description="Helical" evidence="2">
    <location>
        <begin position="113"/>
        <end position="135"/>
    </location>
</feature>
<sequence length="1821" mass="184397">MAAQDASEFAEPAGSAGPAGAHEPRSADQRVLLNLGVVLPHMQWRKKIRQFNGEYTATNGYRLLLMLILIIFLWSFQSVFVIREPQEWILGLSLSLSYDLNTVFGTSPTSAGVIVINVIAYLLMALCFILVAVHVTSYDQPFLHALGVVCIGLFLVVLGRRIAHDDNITEPDGGLSRSRDASNGTRTNNVGGVVPVDFKVTDPVLTPSPSPNPSLSLSPGPSPSPFPSLIVASSNTAVVDSVSEDLVKNKDTEAWVLTQDSVMSFFILVALIHMAGRAFVRWWVPRLVLRNSFLARCSVRHRQDLTDEDAVAALIKFPSGYSRSPDRRLVACCFKYRAPWYLSRIPVLFPSDLITWVGEVDEDGHPSGYGEWRDTHWHGEHLTGFWHAGRPTGPFRSRETGSASGLQNLRLAYFRNRGDPMTKAGCLPKLTPLQFGIVACEVSTSGAWFKTLPALEELLPPIDIAEGLHAEAEDAVACGRVDVAELAAPSVVAMAAAGSFRDGPAAAPAPMPPPHAVRRGILWKAPSALRAAAKAYAAAADAAAAGGGPDMDARSRRTVSYAPVKNQRMSYGQLVEPSYAAAAVPLEWRPIAEEDGAGAGLVSPRRPGGWAAGPGTLRLGPNGPAGPNGVLSPTSRHAPRRAVSSPLAHSATAPAHRPNDGTGGGGGGGGGSDLVHTHSGRASPTRPGALTSLVNHHRPAVAPLGPAQGPQGPAAPQSGPANPKAPLCIHQQLRPQAPGKALPGPIAEEVSAPEAVAASLGAKAQAAAPAPAVPAPAAPAAAALAQAPLSAAPAAAAPAQAPAAAPAAAAPAPAPAAPAPAAPAQAEAPHRAEPQAPAPAPAQAASPPPETPAAPQPPPPSPPPPGFLATTQPTFSALTAAGPAGLSAPLSPANGAPAPAVGLAVDGPTPNPLEPASFTPLLSASSTSPPAAPPSFVSASSRSALAAAHPLSGADPGSGSNLARAELVPELDHADSKAESTTSTGATATVAAAAKATAAGISQASAAVAAGVAAGGAAVAAGAGALAVGVVAAGAVAGAGVLMRGVGGVPRLVSMLMPFSPSPTTTAPGNERSTSNPSPTHRGQSVRDGPSVLRTDRSAHDSQLQYDKGGGRTGPYGAAGGPSGSSLAPAPRRAELAGGSQKGGALTSEEGPCLVGQRALRSFLRNTQSVVPGGAANGRGGAGNDSGHGSLDGRGSDDGRGSGGAGRPSSTLGTAASAPLPLKPPSPGPLGSSNAPEALRIPSGAATPGGGGGGGGGGGQSLPTLQEDGDSGISGMPPPPHLPPPLLLPLPCGSMEEPPPEMAGVPPSAMPSLGMDRPPEALLFVHGLGVDLHKALRHYAQMMALLGLPPHISPVLFSWPSSQALGYFLARYKGAEVPETGLALAAAVRALGADGFSGLHLLVHSMGTRVLVNALPHLEAILGPAGSTDEDSPGGPRGGAEGEAGVGAGGGRGMRLLSVTVCNPDYGLHEFVRNAGPRLRALCPLVTLYGDTADGALAFSEFFNMVARPFIRARALRRVRRMHRRRQGLIARGFAAAVAAATGASGRGSHDGSAAAASASGRGSIDVSSFGGVATAGSHATAAGGPSASAKASAAGLGPGAHDGARSGPGLGLDGIEVRVHNGTADGALESSPSDLPRNSDSPGADGPALATGGPAADMEGSLLAKLCGSCGAGCSGGAGGGGGGAGARRTVDLEEEGDQDEAPRDPLWWRERVLNYRRRMNHGWMYPHLEHSLGKRIYQVNDPKTGQPLDIDVIDVSYLSSNVNGLRHTHFGLNREVLDDMWQVFVSRRRAAQRLSRLEHVSGNVWSMAVAPTFLSTKNI</sequence>
<feature type="transmembrane region" description="Helical" evidence="2">
    <location>
        <begin position="63"/>
        <end position="82"/>
    </location>
</feature>
<proteinExistence type="predicted"/>
<feature type="transmembrane region" description="Helical" evidence="2">
    <location>
        <begin position="141"/>
        <end position="158"/>
    </location>
</feature>
<keyword evidence="2" id="KW-0812">Transmembrane</keyword>
<protein>
    <submittedName>
        <fullName evidence="3">Uncharacterized protein</fullName>
    </submittedName>
</protein>
<feature type="compositionally biased region" description="Low complexity" evidence="1">
    <location>
        <begin position="9"/>
        <end position="21"/>
    </location>
</feature>
<reference evidence="3" key="1">
    <citation type="journal article" date="2020" name="bioRxiv">
        <title>Comparative genomics of Chlamydomonas.</title>
        <authorList>
            <person name="Craig R.J."/>
            <person name="Hasan A.R."/>
            <person name="Ness R.W."/>
            <person name="Keightley P.D."/>
        </authorList>
    </citation>
    <scope>NUCLEOTIDE SEQUENCE</scope>
    <source>
        <strain evidence="3">CCAP 11/70</strain>
    </source>
</reference>
<dbReference type="PANTHER" id="PTHR36513">
    <property type="entry name" value="ABC TRANSMEMBRANE TYPE-1 DOMAIN-CONTAINING PROTEIN"/>
    <property type="match status" value="1"/>
</dbReference>
<dbReference type="OrthoDB" id="544381at2759"/>
<name>A0A835Y4D2_9CHLO</name>
<feature type="region of interest" description="Disordered" evidence="1">
    <location>
        <begin position="597"/>
        <end position="726"/>
    </location>
</feature>
<keyword evidence="2" id="KW-0472">Membrane</keyword>
<dbReference type="InterPro" id="IPR010297">
    <property type="entry name" value="DUF900_hydrolase"/>
</dbReference>
<evidence type="ECO:0000256" key="2">
    <source>
        <dbReference type="SAM" id="Phobius"/>
    </source>
</evidence>
<feature type="region of interest" description="Disordered" evidence="1">
    <location>
        <begin position="1425"/>
        <end position="1447"/>
    </location>
</feature>
<feature type="compositionally biased region" description="Polar residues" evidence="1">
    <location>
        <begin position="1631"/>
        <end position="1642"/>
    </location>
</feature>
<feature type="compositionally biased region" description="Low complexity" evidence="1">
    <location>
        <begin position="604"/>
        <end position="615"/>
    </location>
</feature>
<feature type="compositionally biased region" description="Low complexity" evidence="1">
    <location>
        <begin position="915"/>
        <end position="937"/>
    </location>
</feature>
<feature type="compositionally biased region" description="Low complexity" evidence="1">
    <location>
        <begin position="700"/>
        <end position="722"/>
    </location>
</feature>
<feature type="compositionally biased region" description="Gly residues" evidence="1">
    <location>
        <begin position="1597"/>
        <end position="1613"/>
    </location>
</feature>
<feature type="compositionally biased region" description="Pro residues" evidence="1">
    <location>
        <begin position="1276"/>
        <end position="1288"/>
    </location>
</feature>
<feature type="compositionally biased region" description="Gly residues" evidence="1">
    <location>
        <begin position="1247"/>
        <end position="1260"/>
    </location>
</feature>
<feature type="compositionally biased region" description="Polar residues" evidence="1">
    <location>
        <begin position="181"/>
        <end position="190"/>
    </location>
</feature>
<feature type="compositionally biased region" description="Pro residues" evidence="1">
    <location>
        <begin position="836"/>
        <end position="866"/>
    </location>
</feature>
<gene>
    <name evidence="3" type="ORF">HYH03_006896</name>
</gene>
<feature type="region of interest" description="Disordered" evidence="1">
    <location>
        <begin position="810"/>
        <end position="871"/>
    </location>
</feature>
<feature type="region of interest" description="Disordered" evidence="1">
    <location>
        <begin position="169"/>
        <end position="194"/>
    </location>
</feature>
<feature type="compositionally biased region" description="Low complexity" evidence="1">
    <location>
        <begin position="1207"/>
        <end position="1220"/>
    </location>
</feature>
<feature type="compositionally biased region" description="Polar residues" evidence="1">
    <location>
        <begin position="1062"/>
        <end position="1083"/>
    </location>
</feature>
<feature type="region of interest" description="Disordered" evidence="1">
    <location>
        <begin position="1"/>
        <end position="23"/>
    </location>
</feature>